<organism evidence="8 9">
    <name type="scientific">Suhomyces tanzawaensis NRRL Y-17324</name>
    <dbReference type="NCBI Taxonomy" id="984487"/>
    <lineage>
        <taxon>Eukaryota</taxon>
        <taxon>Fungi</taxon>
        <taxon>Dikarya</taxon>
        <taxon>Ascomycota</taxon>
        <taxon>Saccharomycotina</taxon>
        <taxon>Pichiomycetes</taxon>
        <taxon>Debaryomycetaceae</taxon>
        <taxon>Suhomyces</taxon>
    </lineage>
</organism>
<dbReference type="GO" id="GO:0005743">
    <property type="term" value="C:mitochondrial inner membrane"/>
    <property type="evidence" value="ECO:0007669"/>
    <property type="project" value="EnsemblFungi"/>
</dbReference>
<keyword evidence="9" id="KW-1185">Reference proteome</keyword>
<dbReference type="GeneID" id="30981782"/>
<dbReference type="InterPro" id="IPR051156">
    <property type="entry name" value="Mito/Outer_Membr_Metalloprot"/>
</dbReference>
<dbReference type="Gene3D" id="3.30.2010.10">
    <property type="entry name" value="Metalloproteases ('zincins'), catalytic domain"/>
    <property type="match status" value="1"/>
</dbReference>
<dbReference type="PANTHER" id="PTHR22726:SF1">
    <property type="entry name" value="METALLOENDOPEPTIDASE OMA1, MITOCHONDRIAL"/>
    <property type="match status" value="1"/>
</dbReference>
<dbReference type="GO" id="GO:0035694">
    <property type="term" value="P:mitochondrial protein catabolic process"/>
    <property type="evidence" value="ECO:0007669"/>
    <property type="project" value="EnsemblFungi"/>
</dbReference>
<dbReference type="EMBL" id="KV453912">
    <property type="protein sequence ID" value="ODV79011.1"/>
    <property type="molecule type" value="Genomic_DNA"/>
</dbReference>
<dbReference type="GO" id="GO:0046872">
    <property type="term" value="F:metal ion binding"/>
    <property type="evidence" value="ECO:0007669"/>
    <property type="project" value="UniProtKB-KW"/>
</dbReference>
<dbReference type="Pfam" id="PF01435">
    <property type="entry name" value="Peptidase_M48"/>
    <property type="match status" value="1"/>
</dbReference>
<dbReference type="GO" id="GO:0033108">
    <property type="term" value="P:mitochondrial respiratory chain complex assembly"/>
    <property type="evidence" value="ECO:0007669"/>
    <property type="project" value="EnsemblFungi"/>
</dbReference>
<keyword evidence="4 6" id="KW-0862">Zinc</keyword>
<evidence type="ECO:0000256" key="2">
    <source>
        <dbReference type="ARBA" id="ARBA00022723"/>
    </source>
</evidence>
<protein>
    <recommendedName>
        <fullName evidence="7">Peptidase M48 domain-containing protein</fullName>
    </recommendedName>
</protein>
<sequence length="352" mass="40743">MFRSRPFMASVMASARTNLKRTANRFPSRFQYTPSRHYASYRRFDNSPTPSITLTNFLYNRNNIYLGLGLVAVYVYNLDEAPFTHRSRFIWIPYWLERKIGDYSYQQILYQYQNDIVPSSDPLYGRIRTIMNRLLTSAINYSDNEKQREHLKSLDWTIHVIKVDPNKVPPNAFILPNGKIFIFSSILPICHDDNGLATVLSHELSHQLAHHTLEQLSSQPFYIMLSAILYSLTGTAGLNDLLILGMLQMPASREMESEADHIGCELLARLCYDVQEAVKFWGRMSDFEARMNGSGRQALLQEFFSTHPATGKRIHDIQGWLPELEHIKESLGCYQYGMGDFNRLKTEFFGKK</sequence>
<dbReference type="PANTHER" id="PTHR22726">
    <property type="entry name" value="METALLOENDOPEPTIDASE OMA1"/>
    <property type="match status" value="1"/>
</dbReference>
<dbReference type="OrthoDB" id="7464992at2759"/>
<keyword evidence="1 6" id="KW-0645">Protease</keyword>
<evidence type="ECO:0000256" key="4">
    <source>
        <dbReference type="ARBA" id="ARBA00022833"/>
    </source>
</evidence>
<evidence type="ECO:0000313" key="9">
    <source>
        <dbReference type="Proteomes" id="UP000094285"/>
    </source>
</evidence>
<reference evidence="9" key="1">
    <citation type="submission" date="2016-05" db="EMBL/GenBank/DDBJ databases">
        <title>Comparative genomics of biotechnologically important yeasts.</title>
        <authorList>
            <consortium name="DOE Joint Genome Institute"/>
            <person name="Riley R."/>
            <person name="Haridas S."/>
            <person name="Wolfe K.H."/>
            <person name="Lopes M.R."/>
            <person name="Hittinger C.T."/>
            <person name="Goker M."/>
            <person name="Salamov A."/>
            <person name="Wisecaver J."/>
            <person name="Long T.M."/>
            <person name="Aerts A.L."/>
            <person name="Barry K."/>
            <person name="Choi C."/>
            <person name="Clum A."/>
            <person name="Coughlan A.Y."/>
            <person name="Deshpande S."/>
            <person name="Douglass A.P."/>
            <person name="Hanson S.J."/>
            <person name="Klenk H.-P."/>
            <person name="Labutti K."/>
            <person name="Lapidus A."/>
            <person name="Lindquist E."/>
            <person name="Lipzen A."/>
            <person name="Meier-Kolthoff J.P."/>
            <person name="Ohm R.A."/>
            <person name="Otillar R.P."/>
            <person name="Pangilinan J."/>
            <person name="Peng Y."/>
            <person name="Rokas A."/>
            <person name="Rosa C.A."/>
            <person name="Scheuner C."/>
            <person name="Sibirny A.A."/>
            <person name="Slot J.C."/>
            <person name="Stielow J.B."/>
            <person name="Sun H."/>
            <person name="Kurtzman C.P."/>
            <person name="Blackwell M."/>
            <person name="Grigoriev I.V."/>
            <person name="Jeffries T.W."/>
        </authorList>
    </citation>
    <scope>NUCLEOTIDE SEQUENCE [LARGE SCALE GENOMIC DNA]</scope>
    <source>
        <strain evidence="9">NRRL Y-17324</strain>
    </source>
</reference>
<keyword evidence="3 6" id="KW-0378">Hydrolase</keyword>
<comment type="similarity">
    <text evidence="6">Belongs to the peptidase M48 family.</text>
</comment>
<evidence type="ECO:0000256" key="1">
    <source>
        <dbReference type="ARBA" id="ARBA00022670"/>
    </source>
</evidence>
<keyword evidence="5 6" id="KW-0482">Metalloprotease</keyword>
<evidence type="ECO:0000256" key="6">
    <source>
        <dbReference type="RuleBase" id="RU003983"/>
    </source>
</evidence>
<evidence type="ECO:0000313" key="8">
    <source>
        <dbReference type="EMBL" id="ODV79011.1"/>
    </source>
</evidence>
<dbReference type="GO" id="GO:0031929">
    <property type="term" value="P:TOR signaling"/>
    <property type="evidence" value="ECO:0007669"/>
    <property type="project" value="EnsemblFungi"/>
</dbReference>
<evidence type="ECO:0000256" key="5">
    <source>
        <dbReference type="ARBA" id="ARBA00023049"/>
    </source>
</evidence>
<dbReference type="GO" id="GO:0141164">
    <property type="term" value="P:mitochondrial protein quality control"/>
    <property type="evidence" value="ECO:0007669"/>
    <property type="project" value="EnsemblFungi"/>
</dbReference>
<accession>A0A1E4SHM9</accession>
<comment type="cofactor">
    <cofactor evidence="6">
        <name>Zn(2+)</name>
        <dbReference type="ChEBI" id="CHEBI:29105"/>
    </cofactor>
    <text evidence="6">Binds 1 zinc ion per subunit.</text>
</comment>
<dbReference type="InterPro" id="IPR001915">
    <property type="entry name" value="Peptidase_M48"/>
</dbReference>
<feature type="domain" description="Peptidase M48" evidence="7">
    <location>
        <begin position="151"/>
        <end position="320"/>
    </location>
</feature>
<keyword evidence="2" id="KW-0479">Metal-binding</keyword>
<dbReference type="GO" id="GO:0004222">
    <property type="term" value="F:metalloendopeptidase activity"/>
    <property type="evidence" value="ECO:0007669"/>
    <property type="project" value="EnsemblFungi"/>
</dbReference>
<gene>
    <name evidence="8" type="ORF">CANTADRAFT_26093</name>
</gene>
<dbReference type="STRING" id="984487.A0A1E4SHM9"/>
<dbReference type="RefSeq" id="XP_020064133.1">
    <property type="nucleotide sequence ID" value="XM_020207645.1"/>
</dbReference>
<proteinExistence type="inferred from homology"/>
<name>A0A1E4SHM9_9ASCO</name>
<evidence type="ECO:0000256" key="3">
    <source>
        <dbReference type="ARBA" id="ARBA00022801"/>
    </source>
</evidence>
<dbReference type="GO" id="GO:0034982">
    <property type="term" value="P:mitochondrial protein processing"/>
    <property type="evidence" value="ECO:0007669"/>
    <property type="project" value="TreeGrafter"/>
</dbReference>
<dbReference type="AlphaFoldDB" id="A0A1E4SHM9"/>
<dbReference type="CDD" id="cd07331">
    <property type="entry name" value="M48C_Oma1_like"/>
    <property type="match status" value="1"/>
</dbReference>
<evidence type="ECO:0000259" key="7">
    <source>
        <dbReference type="Pfam" id="PF01435"/>
    </source>
</evidence>
<dbReference type="Proteomes" id="UP000094285">
    <property type="component" value="Unassembled WGS sequence"/>
</dbReference>